<organism evidence="1 2">
    <name type="scientific">Flavilitoribacter nigricans (strain ATCC 23147 / DSM 23189 / NBRC 102662 / NCIMB 1420 / SS-2)</name>
    <name type="common">Lewinella nigricans</name>
    <dbReference type="NCBI Taxonomy" id="1122177"/>
    <lineage>
        <taxon>Bacteria</taxon>
        <taxon>Pseudomonadati</taxon>
        <taxon>Bacteroidota</taxon>
        <taxon>Saprospiria</taxon>
        <taxon>Saprospirales</taxon>
        <taxon>Lewinellaceae</taxon>
        <taxon>Flavilitoribacter</taxon>
    </lineage>
</organism>
<dbReference type="AlphaFoldDB" id="A0A2D0N532"/>
<reference evidence="1 2" key="1">
    <citation type="submission" date="2017-10" db="EMBL/GenBank/DDBJ databases">
        <title>The draft genome sequence of Lewinella nigricans NBRC 102662.</title>
        <authorList>
            <person name="Wang K."/>
        </authorList>
    </citation>
    <scope>NUCLEOTIDE SEQUENCE [LARGE SCALE GENOMIC DNA]</scope>
    <source>
        <strain evidence="1 2">NBRC 102662</strain>
    </source>
</reference>
<accession>A0A2D0N532</accession>
<keyword evidence="2" id="KW-1185">Reference proteome</keyword>
<name>A0A2D0N532_FLAN2</name>
<dbReference type="PROSITE" id="PS51257">
    <property type="entry name" value="PROKAR_LIPOPROTEIN"/>
    <property type="match status" value="1"/>
</dbReference>
<evidence type="ECO:0000313" key="1">
    <source>
        <dbReference type="EMBL" id="PHN03547.1"/>
    </source>
</evidence>
<sequence length="399" mass="45575">MKKCIYFVLLALSVYSCVEPYEPEVGEYDSTLVVDGIFTDGEDTSTVLLSRSYAYSGGAPELVVGATVAVEDEQGNRIEFTETSPGKYQNDPAVVSGRAGVNYRLLVITPEGNQFESDWETLKSSPPIKDVYYQYEERERDNPDLFPFKGIQLYLDTEDTENNTRFYRWEYVETYRYGLTYPPLLIPKFGNPPARGRDTIFEIPLNELEGYRCWKSVESTKIFIASTESFSQDKIEGYPLLYVNNRTPRLYLRYSLLVRQYAISEDYYEYLRTIEATNQTTGSLFDPIPNEIFGNVHSSDGRDIPVLGYFGVAGSNSKRIFINRDELPMGLNPPYGPDCSVDTLAYNLRDLYNEIRYSGKLLYNYSYDLFGNPNGYQVTTPECARCSALGATNIEPEFW</sequence>
<dbReference type="InterPro" id="IPR025345">
    <property type="entry name" value="DUF4249"/>
</dbReference>
<dbReference type="OrthoDB" id="1062680at2"/>
<gene>
    <name evidence="1" type="ORF">CRP01_26475</name>
</gene>
<evidence type="ECO:0008006" key="3">
    <source>
        <dbReference type="Google" id="ProtNLM"/>
    </source>
</evidence>
<dbReference type="Proteomes" id="UP000223913">
    <property type="component" value="Unassembled WGS sequence"/>
</dbReference>
<dbReference type="EMBL" id="PDUD01000031">
    <property type="protein sequence ID" value="PHN03547.1"/>
    <property type="molecule type" value="Genomic_DNA"/>
</dbReference>
<proteinExistence type="predicted"/>
<dbReference type="RefSeq" id="WP_099153129.1">
    <property type="nucleotide sequence ID" value="NZ_PDUD01000031.1"/>
</dbReference>
<evidence type="ECO:0000313" key="2">
    <source>
        <dbReference type="Proteomes" id="UP000223913"/>
    </source>
</evidence>
<comment type="caution">
    <text evidence="1">The sequence shown here is derived from an EMBL/GenBank/DDBJ whole genome shotgun (WGS) entry which is preliminary data.</text>
</comment>
<protein>
    <recommendedName>
        <fullName evidence="3">DUF4249 domain-containing protein</fullName>
    </recommendedName>
</protein>
<dbReference type="Pfam" id="PF14054">
    <property type="entry name" value="DUF4249"/>
    <property type="match status" value="1"/>
</dbReference>